<dbReference type="EMBL" id="LSMT01000017">
    <property type="protein sequence ID" value="PFX32901.1"/>
    <property type="molecule type" value="Genomic_DNA"/>
</dbReference>
<comment type="caution">
    <text evidence="3">The sequence shown here is derived from an EMBL/GenBank/DDBJ whole genome shotgun (WGS) entry which is preliminary data.</text>
</comment>
<sequence length="794" mass="89595">MLKRVRRRSSKHQLIEKPEDLSNSGKKDSTSNDEILEGIISELRSEVKTLKEQLEQEKKAGSDVKSLKTQQICTLTFKLANAVRQRELAEGELAKVKKEMEELKEVMEAQNEELKAKEEEGGNDGSGKQVVSVPPEGAVEETSEVNVRENIATDTIFLSTPEKDERNGVDDFVESGEVSLSLDEKCDKLSNDNSLHEDGSTEVRRQDIPRVVGLLSSSSELRDEDSTKENLSFQHKSEDVSLLDASLQSSLSGLSYINGESPGEHGEELEKIREDGCKVQENAIKISNTSYELVEDMQHATAQKNTLETLSPCSVQNHTRIPPKLIEEDQNSSPLTSPKEVFCKVQENSIKLSDTSYELAEDVQHATEQKTNNTIETQSPSSVQNYPRIPLKIIEEDQNSSPLTSPKAINYTEEKFGTFLADNGVSNHNPLLFFGEKDEEPETHLKGGGENLTRGHGTVQERTALESFLNKGSVPRGFETGDYKRSDKISLSTKTSENDTDNYIRKGGENEFFSQTVSEEVENLKQQLKSAMQKIEELRLENKEMKIEIGNLSPSTAEKAFLLKTTKFTDRLLRDMKEREAKVQVRQLKSSVRLPELSQVGLTGDVGRKTSTPLKIIGEKLKEITRSVENMAIDSESCEETSTNISTSYFLDLNSPYQNCPFEMEDPLIIPPESSKTFTAQSAPFDQDNSGQTQRRYYTSVRKLGEENLLSPTKYHHRLTERDFSQRENAFQLTDELTHAQERCLYESPSSRWKLHVDAPDYVRRYVVRSSVHIANMRDLKPEEIAFYSTLSYK</sequence>
<name>A0A2B4SSL1_STYPI</name>
<evidence type="ECO:0000256" key="1">
    <source>
        <dbReference type="SAM" id="Coils"/>
    </source>
</evidence>
<feature type="compositionally biased region" description="Basic and acidic residues" evidence="2">
    <location>
        <begin position="13"/>
        <end position="30"/>
    </location>
</feature>
<evidence type="ECO:0000313" key="3">
    <source>
        <dbReference type="EMBL" id="PFX32901.1"/>
    </source>
</evidence>
<reference evidence="4" key="1">
    <citation type="journal article" date="2017" name="bioRxiv">
        <title>Comparative analysis of the genomes of Stylophora pistillata and Acropora digitifera provides evidence for extensive differences between species of corals.</title>
        <authorList>
            <person name="Voolstra C.R."/>
            <person name="Li Y."/>
            <person name="Liew Y.J."/>
            <person name="Baumgarten S."/>
            <person name="Zoccola D."/>
            <person name="Flot J.-F."/>
            <person name="Tambutte S."/>
            <person name="Allemand D."/>
            <person name="Aranda M."/>
        </authorList>
    </citation>
    <scope>NUCLEOTIDE SEQUENCE [LARGE SCALE GENOMIC DNA]</scope>
</reference>
<evidence type="ECO:0000313" key="4">
    <source>
        <dbReference type="Proteomes" id="UP000225706"/>
    </source>
</evidence>
<dbReference type="OrthoDB" id="5976624at2759"/>
<dbReference type="Proteomes" id="UP000225706">
    <property type="component" value="Unassembled WGS sequence"/>
</dbReference>
<dbReference type="AlphaFoldDB" id="A0A2B4SSL1"/>
<feature type="region of interest" description="Disordered" evidence="2">
    <location>
        <begin position="115"/>
        <end position="144"/>
    </location>
</feature>
<keyword evidence="4" id="KW-1185">Reference proteome</keyword>
<keyword evidence="1" id="KW-0175">Coiled coil</keyword>
<organism evidence="3 4">
    <name type="scientific">Stylophora pistillata</name>
    <name type="common">Smooth cauliflower coral</name>
    <dbReference type="NCBI Taxonomy" id="50429"/>
    <lineage>
        <taxon>Eukaryota</taxon>
        <taxon>Metazoa</taxon>
        <taxon>Cnidaria</taxon>
        <taxon>Anthozoa</taxon>
        <taxon>Hexacorallia</taxon>
        <taxon>Scleractinia</taxon>
        <taxon>Astrocoeniina</taxon>
        <taxon>Pocilloporidae</taxon>
        <taxon>Stylophora</taxon>
    </lineage>
</organism>
<accession>A0A2B4SSL1</accession>
<protein>
    <submittedName>
        <fullName evidence="3">Uncharacterized protein</fullName>
    </submittedName>
</protein>
<feature type="coiled-coil region" evidence="1">
    <location>
        <begin position="514"/>
        <end position="548"/>
    </location>
</feature>
<gene>
    <name evidence="3" type="ORF">AWC38_SpisGene2205</name>
</gene>
<feature type="compositionally biased region" description="Basic residues" evidence="2">
    <location>
        <begin position="1"/>
        <end position="11"/>
    </location>
</feature>
<proteinExistence type="predicted"/>
<feature type="region of interest" description="Disordered" evidence="2">
    <location>
        <begin position="1"/>
        <end position="34"/>
    </location>
</feature>
<evidence type="ECO:0000256" key="2">
    <source>
        <dbReference type="SAM" id="MobiDB-lite"/>
    </source>
</evidence>